<dbReference type="PATRIC" id="fig|28128.5.peg.1842"/>
<feature type="domain" description="BACON" evidence="2">
    <location>
        <begin position="35"/>
        <end position="114"/>
    </location>
</feature>
<name>A0A133Q2S2_9BACT</name>
<proteinExistence type="predicted"/>
<dbReference type="eggNOG" id="ENOG50332NM">
    <property type="taxonomic scope" value="Bacteria"/>
</dbReference>
<dbReference type="Proteomes" id="UP000070533">
    <property type="component" value="Unassembled WGS sequence"/>
</dbReference>
<dbReference type="Gene3D" id="2.60.40.10">
    <property type="entry name" value="Immunoglobulins"/>
    <property type="match status" value="2"/>
</dbReference>
<keyword evidence="4" id="KW-1185">Reference proteome</keyword>
<organism evidence="3 4">
    <name type="scientific">Prevotella corporis</name>
    <dbReference type="NCBI Taxonomy" id="28128"/>
    <lineage>
        <taxon>Bacteria</taxon>
        <taxon>Pseudomonadati</taxon>
        <taxon>Bacteroidota</taxon>
        <taxon>Bacteroidia</taxon>
        <taxon>Bacteroidales</taxon>
        <taxon>Prevotellaceae</taxon>
        <taxon>Prevotella</taxon>
    </lineage>
</organism>
<dbReference type="RefSeq" id="WP_060940921.1">
    <property type="nucleotide sequence ID" value="NZ_KQ957278.1"/>
</dbReference>
<dbReference type="InterPro" id="IPR013783">
    <property type="entry name" value="Ig-like_fold"/>
</dbReference>
<sequence>MRLKKTIFPLLLGGILLSVLSCAKEDEFELPTLVLSETSVAFDRGAGERNISVNTNQEHWTAASPQEGDWLTLIQDGDMLKLKVAENKMGNQRMGHVIVNANGATGKIDVTQSAADVSLEVMPEVVYLPQTGGEKVVDISTNSAIYDITTSEEVDWLKIHKFSEEIKLVAECNNTDQTRMVKLYAKSGDQMREIVVSQAGIQRYLLPINPGMPQDVHKIMDYELGRGSYLREYQQAMPGFGIEETYTFITPSPIFTLMQYCSPDGVTSSQIINIGDGMVAVDAVKDKAFEKFLTNNGYTRSNSESDREYFNEKELLSLKVFVSEKPGGEGVNLTYTPVIKQVKELKTFDKLPYYPFELLQVANVKVPEVEAFEKKAGSKEEERSYNEFKKTEVSQIQYILNASQQPAYSRIHIFFTTGEDGKADEKLGSVQIGALLFKNTDLGVWKYGKKWLVTNELKKKLGEEGFSFLRTTNNTHFFGRQRDHLLIAVTCVVDNNVPVLALLYNYDNTVFGAGSKVVKAQDKMISNFNKAKKMLKY</sequence>
<evidence type="ECO:0000313" key="3">
    <source>
        <dbReference type="EMBL" id="KXA37170.1"/>
    </source>
</evidence>
<protein>
    <recommendedName>
        <fullName evidence="2">BACON domain-containing protein</fullName>
    </recommendedName>
</protein>
<evidence type="ECO:0000313" key="4">
    <source>
        <dbReference type="Proteomes" id="UP000070533"/>
    </source>
</evidence>
<gene>
    <name evidence="3" type="ORF">HMPREF3226_01796</name>
</gene>
<dbReference type="OrthoDB" id="1057389at2"/>
<evidence type="ECO:0000259" key="2">
    <source>
        <dbReference type="Pfam" id="PF19190"/>
    </source>
</evidence>
<dbReference type="PROSITE" id="PS51257">
    <property type="entry name" value="PROKAR_LIPOPROTEIN"/>
    <property type="match status" value="1"/>
</dbReference>
<evidence type="ECO:0000256" key="1">
    <source>
        <dbReference type="SAM" id="SignalP"/>
    </source>
</evidence>
<dbReference type="Pfam" id="PF19190">
    <property type="entry name" value="BACON_2"/>
    <property type="match status" value="1"/>
</dbReference>
<dbReference type="STRING" id="28128.HMPREF3226_01796"/>
<feature type="signal peptide" evidence="1">
    <location>
        <begin position="1"/>
        <end position="23"/>
    </location>
</feature>
<feature type="chain" id="PRO_5007458637" description="BACON domain-containing protein" evidence="1">
    <location>
        <begin position="24"/>
        <end position="537"/>
    </location>
</feature>
<reference evidence="4" key="1">
    <citation type="submission" date="2016-01" db="EMBL/GenBank/DDBJ databases">
        <authorList>
            <person name="Mitreva M."/>
            <person name="Pepin K.H."/>
            <person name="Mihindukulasuriya K.A."/>
            <person name="Fulton R."/>
            <person name="Fronick C."/>
            <person name="O'Laughlin M."/>
            <person name="Miner T."/>
            <person name="Herter B."/>
            <person name="Rosa B.A."/>
            <person name="Cordes M."/>
            <person name="Tomlinson C."/>
            <person name="Wollam A."/>
            <person name="Palsikar V.B."/>
            <person name="Mardis E.R."/>
            <person name="Wilson R.K."/>
        </authorList>
    </citation>
    <scope>NUCLEOTIDE SEQUENCE [LARGE SCALE GENOMIC DNA]</scope>
    <source>
        <strain evidence="4">MJR7716</strain>
    </source>
</reference>
<dbReference type="AlphaFoldDB" id="A0A133Q2S2"/>
<dbReference type="EMBL" id="LRQG01000146">
    <property type="protein sequence ID" value="KXA37170.1"/>
    <property type="molecule type" value="Genomic_DNA"/>
</dbReference>
<accession>A0A133Q2S2</accession>
<keyword evidence="1" id="KW-0732">Signal</keyword>
<dbReference type="InterPro" id="IPR024361">
    <property type="entry name" value="BACON"/>
</dbReference>
<comment type="caution">
    <text evidence="3">The sequence shown here is derived from an EMBL/GenBank/DDBJ whole genome shotgun (WGS) entry which is preliminary data.</text>
</comment>
<dbReference type="CDD" id="cd14948">
    <property type="entry name" value="BACON"/>
    <property type="match status" value="2"/>
</dbReference>